<name>M6JGK7_9LEPT</name>
<accession>M6JGK7</accession>
<dbReference type="Proteomes" id="UP000012106">
    <property type="component" value="Unassembled WGS sequence"/>
</dbReference>
<comment type="caution">
    <text evidence="1">The sequence shown here is derived from an EMBL/GenBank/DDBJ whole genome shotgun (WGS) entry which is preliminary data.</text>
</comment>
<protein>
    <submittedName>
        <fullName evidence="1">Uncharacterized protein</fullName>
    </submittedName>
</protein>
<reference evidence="1 2" key="1">
    <citation type="submission" date="2013-01" db="EMBL/GenBank/DDBJ databases">
        <authorList>
            <person name="Harkins D.M."/>
            <person name="Durkin A.S."/>
            <person name="Brinkac L.M."/>
            <person name="Haft D.H."/>
            <person name="Selengut J.D."/>
            <person name="Sanka R."/>
            <person name="DePew J."/>
            <person name="Purushe J."/>
            <person name="Hartskeerl R.A."/>
            <person name="Ahmed A."/>
            <person name="van der Linden H."/>
            <person name="Goris M.G.A."/>
            <person name="Vinetz J.M."/>
            <person name="Sutton G.G."/>
            <person name="Nierman W.C."/>
            <person name="Fouts D.E."/>
        </authorList>
    </citation>
    <scope>NUCLEOTIDE SEQUENCE [LARGE SCALE GENOMIC DNA]</scope>
    <source>
        <strain evidence="1 2">MAVJ 401</strain>
    </source>
</reference>
<organism evidence="1 2">
    <name type="scientific">Leptospira santarosai serovar Arenal str. MAVJ 401</name>
    <dbReference type="NCBI Taxonomy" id="1049976"/>
    <lineage>
        <taxon>Bacteria</taxon>
        <taxon>Pseudomonadati</taxon>
        <taxon>Spirochaetota</taxon>
        <taxon>Spirochaetia</taxon>
        <taxon>Leptospirales</taxon>
        <taxon>Leptospiraceae</taxon>
        <taxon>Leptospira</taxon>
    </lineage>
</organism>
<dbReference type="AlphaFoldDB" id="M6JGK7"/>
<proteinExistence type="predicted"/>
<evidence type="ECO:0000313" key="1">
    <source>
        <dbReference type="EMBL" id="EMN21029.1"/>
    </source>
</evidence>
<evidence type="ECO:0000313" key="2">
    <source>
        <dbReference type="Proteomes" id="UP000012106"/>
    </source>
</evidence>
<dbReference type="EMBL" id="AHMU02000061">
    <property type="protein sequence ID" value="EMN21029.1"/>
    <property type="molecule type" value="Genomic_DNA"/>
</dbReference>
<gene>
    <name evidence="1" type="ORF">LEP1GSC063_2375</name>
</gene>
<sequence length="80" mass="9437">MKKRDEIGPFIPKKRSVFAPDGTFGKICSNHFDRKKNETFGSKRREFDVKNFLNRRSYVKTNCGSSYKLCLFMPNLHLFI</sequence>